<name>A0A1Q2SM27_9GAMM</name>
<protein>
    <submittedName>
        <fullName evidence="5">Glycine oxidase ThiO</fullName>
    </submittedName>
</protein>
<keyword evidence="2" id="KW-0784">Thiamine biosynthesis</keyword>
<dbReference type="Gene3D" id="3.30.9.10">
    <property type="entry name" value="D-Amino Acid Oxidase, subunit A, domain 2"/>
    <property type="match status" value="1"/>
</dbReference>
<dbReference type="UniPathway" id="UPA00060"/>
<dbReference type="GO" id="GO:0050660">
    <property type="term" value="F:flavin adenine dinucleotide binding"/>
    <property type="evidence" value="ECO:0007669"/>
    <property type="project" value="InterPro"/>
</dbReference>
<dbReference type="PANTHER" id="PTHR13847:SF289">
    <property type="entry name" value="GLYCINE OXIDASE"/>
    <property type="match status" value="1"/>
</dbReference>
<dbReference type="GO" id="GO:0005737">
    <property type="term" value="C:cytoplasm"/>
    <property type="evidence" value="ECO:0007669"/>
    <property type="project" value="TreeGrafter"/>
</dbReference>
<dbReference type="GO" id="GO:0016491">
    <property type="term" value="F:oxidoreductase activity"/>
    <property type="evidence" value="ECO:0007669"/>
    <property type="project" value="UniProtKB-KW"/>
</dbReference>
<sequence length="362" mass="39656">MTQDVIVIGGGLIGMLTARELCLSGLKVTLLEQGGQVGQESSWAGGGIISPTYPWHYLDEINALTVWSHPRYRDLCQQLKDESGVDSEWTLSGLLILDIHNMSEAQRWAQRWQMALEILDQSGLSQLEKDLKADFSAWLPEIAQVRNPRLVRALGISLRKLGVEIKEKTKVTGLLVRDQAITAVVTQVESITTDKVVIAGGAWSGQILANIDVHLPVEPARGQMIVFSGPPGLLSKIIVWRGYYLIPRQDGHILAGSTVEYVGFDKSTTKEALAELFNVAYTLVPALKSLPIKYQWAGLRPGSPQGVPCISKHPWIKGLYINAGHFRNGIVAGPASARLLADILLKRDPILNPAPYALTAFM</sequence>
<evidence type="ECO:0000256" key="3">
    <source>
        <dbReference type="ARBA" id="ARBA00023002"/>
    </source>
</evidence>
<proteinExistence type="predicted"/>
<comment type="pathway">
    <text evidence="1">Cofactor biosynthesis; thiamine diphosphate biosynthesis.</text>
</comment>
<dbReference type="InterPro" id="IPR006076">
    <property type="entry name" value="FAD-dep_OxRdtase"/>
</dbReference>
<dbReference type="Gene3D" id="3.50.50.60">
    <property type="entry name" value="FAD/NAD(P)-binding domain"/>
    <property type="match status" value="1"/>
</dbReference>
<dbReference type="GO" id="GO:0009228">
    <property type="term" value="P:thiamine biosynthetic process"/>
    <property type="evidence" value="ECO:0007669"/>
    <property type="project" value="UniProtKB-KW"/>
</dbReference>
<evidence type="ECO:0000256" key="2">
    <source>
        <dbReference type="ARBA" id="ARBA00022977"/>
    </source>
</evidence>
<dbReference type="RefSeq" id="WP_096526768.1">
    <property type="nucleotide sequence ID" value="NZ_AP014836.1"/>
</dbReference>
<dbReference type="EMBL" id="AP014836">
    <property type="protein sequence ID" value="BAW80195.1"/>
    <property type="molecule type" value="Genomic_DNA"/>
</dbReference>
<evidence type="ECO:0000259" key="4">
    <source>
        <dbReference type="Pfam" id="PF01266"/>
    </source>
</evidence>
<dbReference type="NCBIfam" id="TIGR02352">
    <property type="entry name" value="thiamin_ThiO"/>
    <property type="match status" value="1"/>
</dbReference>
<feature type="domain" description="FAD dependent oxidoreductase" evidence="4">
    <location>
        <begin position="4"/>
        <end position="342"/>
    </location>
</feature>
<evidence type="ECO:0000313" key="5">
    <source>
        <dbReference type="EMBL" id="BAW80195.1"/>
    </source>
</evidence>
<dbReference type="KEGG" id="ntt:TAO_0825"/>
<evidence type="ECO:0000313" key="6">
    <source>
        <dbReference type="Proteomes" id="UP000243679"/>
    </source>
</evidence>
<keyword evidence="3" id="KW-0560">Oxidoreductase</keyword>
<dbReference type="Proteomes" id="UP000243679">
    <property type="component" value="Chromosome"/>
</dbReference>
<dbReference type="InterPro" id="IPR036188">
    <property type="entry name" value="FAD/NAD-bd_sf"/>
</dbReference>
<dbReference type="GO" id="GO:0009229">
    <property type="term" value="P:thiamine diphosphate biosynthetic process"/>
    <property type="evidence" value="ECO:0007669"/>
    <property type="project" value="UniProtKB-UniPathway"/>
</dbReference>
<dbReference type="OrthoDB" id="9805337at2"/>
<gene>
    <name evidence="5" type="ORF">TAO_0825</name>
</gene>
<reference evidence="5 6" key="1">
    <citation type="journal article" date="2017" name="ISME J.">
        <title>An acid-tolerant ammonia-oxidizing ?-proteobacterium from soil.</title>
        <authorList>
            <person name="Hayatsu M."/>
            <person name="Tago K."/>
            <person name="Uchiyama I."/>
            <person name="Toyoda A."/>
            <person name="Wang Y."/>
            <person name="Shimomura Y."/>
            <person name="Okubo T."/>
            <person name="Kurisu F."/>
            <person name="Hirono Y."/>
            <person name="Nonaka K."/>
            <person name="Akiyama H."/>
            <person name="Itoh T."/>
            <person name="Takami H."/>
        </authorList>
    </citation>
    <scope>NUCLEOTIDE SEQUENCE [LARGE SCALE GENOMIC DNA]</scope>
    <source>
        <strain evidence="5 6">TAO100</strain>
    </source>
</reference>
<dbReference type="InterPro" id="IPR012727">
    <property type="entry name" value="Gly_oxidase_ThiO"/>
</dbReference>
<dbReference type="AlphaFoldDB" id="A0A1Q2SM27"/>
<evidence type="ECO:0000256" key="1">
    <source>
        <dbReference type="ARBA" id="ARBA00004948"/>
    </source>
</evidence>
<accession>A0A1Q2SM27</accession>
<dbReference type="SUPFAM" id="SSF51905">
    <property type="entry name" value="FAD/NAD(P)-binding domain"/>
    <property type="match status" value="1"/>
</dbReference>
<keyword evidence="6" id="KW-1185">Reference proteome</keyword>
<dbReference type="PANTHER" id="PTHR13847">
    <property type="entry name" value="SARCOSINE DEHYDROGENASE-RELATED"/>
    <property type="match status" value="1"/>
</dbReference>
<dbReference type="Pfam" id="PF01266">
    <property type="entry name" value="DAO"/>
    <property type="match status" value="1"/>
</dbReference>
<dbReference type="SUPFAM" id="SSF54373">
    <property type="entry name" value="FAD-linked reductases, C-terminal domain"/>
    <property type="match status" value="1"/>
</dbReference>
<organism evidence="5 6">
    <name type="scientific">Candidatus Nitrosoglobus terrae</name>
    <dbReference type="NCBI Taxonomy" id="1630141"/>
    <lineage>
        <taxon>Bacteria</taxon>
        <taxon>Pseudomonadati</taxon>
        <taxon>Pseudomonadota</taxon>
        <taxon>Gammaproteobacteria</taxon>
        <taxon>Chromatiales</taxon>
        <taxon>Chromatiaceae</taxon>
        <taxon>Candidatus Nitrosoglobus</taxon>
    </lineage>
</organism>